<proteinExistence type="predicted"/>
<organism evidence="3 4">
    <name type="scientific">Flavobacterium succinicans</name>
    <dbReference type="NCBI Taxonomy" id="29536"/>
    <lineage>
        <taxon>Bacteria</taxon>
        <taxon>Pseudomonadati</taxon>
        <taxon>Bacteroidota</taxon>
        <taxon>Flavobacteriia</taxon>
        <taxon>Flavobacteriales</taxon>
        <taxon>Flavobacteriaceae</taxon>
        <taxon>Flavobacterium</taxon>
    </lineage>
</organism>
<dbReference type="RefSeq" id="WP_064715931.1">
    <property type="nucleotide sequence ID" value="NZ_JMTM01000060.1"/>
</dbReference>
<evidence type="ECO:0000256" key="1">
    <source>
        <dbReference type="SAM" id="Phobius"/>
    </source>
</evidence>
<name>A0A199XQ22_9FLAO</name>
<dbReference type="OrthoDB" id="713199at2"/>
<keyword evidence="4" id="KW-1185">Reference proteome</keyword>
<feature type="transmembrane region" description="Helical" evidence="1">
    <location>
        <begin position="371"/>
        <end position="388"/>
    </location>
</feature>
<dbReference type="AlphaFoldDB" id="A0A199XQ22"/>
<feature type="transmembrane region" description="Helical" evidence="1">
    <location>
        <begin position="219"/>
        <end position="236"/>
    </location>
</feature>
<gene>
    <name evidence="3" type="ORF">FLB_21430</name>
</gene>
<evidence type="ECO:0000259" key="2">
    <source>
        <dbReference type="Pfam" id="PF13785"/>
    </source>
</evidence>
<evidence type="ECO:0000313" key="3">
    <source>
        <dbReference type="EMBL" id="OAZ03356.1"/>
    </source>
</evidence>
<keyword evidence="1" id="KW-0472">Membrane</keyword>
<evidence type="ECO:0000313" key="4">
    <source>
        <dbReference type="Proteomes" id="UP000093807"/>
    </source>
</evidence>
<protein>
    <recommendedName>
        <fullName evidence="2">DUF4178 domain-containing protein</fullName>
    </recommendedName>
</protein>
<dbReference type="EMBL" id="JMTM01000060">
    <property type="protein sequence ID" value="OAZ03356.1"/>
    <property type="molecule type" value="Genomic_DNA"/>
</dbReference>
<feature type="domain" description="DUF4178" evidence="2">
    <location>
        <begin position="58"/>
        <end position="186"/>
    </location>
</feature>
<dbReference type="Pfam" id="PF13785">
    <property type="entry name" value="DUF4178"/>
    <property type="match status" value="1"/>
</dbReference>
<reference evidence="3 4" key="1">
    <citation type="submission" date="2016-06" db="EMBL/GenBank/DDBJ databases">
        <title>Draft genome sequence of Flavobacterium succinicans strain DD5b.</title>
        <authorList>
            <person name="Poehlein A."/>
            <person name="Daniel R."/>
            <person name="Simeonova D.D."/>
        </authorList>
    </citation>
    <scope>NUCLEOTIDE SEQUENCE [LARGE SCALE GENOMIC DNA]</scope>
    <source>
        <strain evidence="3 4">DD5b</strain>
    </source>
</reference>
<keyword evidence="1" id="KW-0812">Transmembrane</keyword>
<dbReference type="InterPro" id="IPR025235">
    <property type="entry name" value="DUF4178"/>
</dbReference>
<sequence>MTVPCFNCNTTTTLEVNFEVEVFACPACDYVYKNKEGAGLSLYMKSQPCFFENTFEIGKTAVFDNIEYQVTGLVIKSHQDFEWREYILQAKNGSFLYLSESDGHWILLNEITFDTKVGNHPLTVEHNEITYDRYDYYYPKLVASKGFFDFDIYKNVELIEYIHPPFLLSFEKVGHQQTAFLGKHISTRAIKKAFATTSLPTKKGIGQVQPFLINVRNTALIFCGIAFLILITHWFLNKDRVEQKVLDTSIAFDEYAKKDFITPSFELKGSSAPLTIQLHSNVDNSWANVQVALINEKNGDEVYANKDIEYYHGYTDGENWTEGDTSEEFNICGVAAGKYHLAITPMKATEDAQNQTVQIQASWSSPSTRNVWMIYIFMTVFVVAIYYLEKSFEQKRWE</sequence>
<keyword evidence="1" id="KW-1133">Transmembrane helix</keyword>
<dbReference type="Proteomes" id="UP000093807">
    <property type="component" value="Unassembled WGS sequence"/>
</dbReference>
<dbReference type="PATRIC" id="fig|29536.5.peg.2239"/>
<accession>A0A199XQ22</accession>
<comment type="caution">
    <text evidence="3">The sequence shown here is derived from an EMBL/GenBank/DDBJ whole genome shotgun (WGS) entry which is preliminary data.</text>
</comment>